<feature type="signal peptide" evidence="1">
    <location>
        <begin position="1"/>
        <end position="23"/>
    </location>
</feature>
<organism evidence="2 3">
    <name type="scientific">Peronospora matthiolae</name>
    <dbReference type="NCBI Taxonomy" id="2874970"/>
    <lineage>
        <taxon>Eukaryota</taxon>
        <taxon>Sar</taxon>
        <taxon>Stramenopiles</taxon>
        <taxon>Oomycota</taxon>
        <taxon>Peronosporomycetes</taxon>
        <taxon>Peronosporales</taxon>
        <taxon>Peronosporaceae</taxon>
        <taxon>Peronospora</taxon>
    </lineage>
</organism>
<proteinExistence type="predicted"/>
<sequence length="55" mass="5902">MGGKLRWWLRSSVVMAVAAVVISDRTTTDLHRCGSVLGISLLAMVPTDKDISLCA</sequence>
<evidence type="ECO:0000313" key="2">
    <source>
        <dbReference type="EMBL" id="CAK7945019.1"/>
    </source>
</evidence>
<protein>
    <submittedName>
        <fullName evidence="2">Uncharacterized protein</fullName>
    </submittedName>
</protein>
<name>A0AAV1VDJ5_9STRA</name>
<accession>A0AAV1VDJ5</accession>
<dbReference type="EMBL" id="CAKLBY020000312">
    <property type="protein sequence ID" value="CAK7945019.1"/>
    <property type="molecule type" value="Genomic_DNA"/>
</dbReference>
<evidence type="ECO:0000256" key="1">
    <source>
        <dbReference type="SAM" id="SignalP"/>
    </source>
</evidence>
<reference evidence="2" key="1">
    <citation type="submission" date="2024-01" db="EMBL/GenBank/DDBJ databases">
        <authorList>
            <person name="Webb A."/>
        </authorList>
    </citation>
    <scope>NUCLEOTIDE SEQUENCE</scope>
    <source>
        <strain evidence="2">Pm1</strain>
    </source>
</reference>
<comment type="caution">
    <text evidence="2">The sequence shown here is derived from an EMBL/GenBank/DDBJ whole genome shotgun (WGS) entry which is preliminary data.</text>
</comment>
<evidence type="ECO:0000313" key="3">
    <source>
        <dbReference type="Proteomes" id="UP001162060"/>
    </source>
</evidence>
<dbReference type="AlphaFoldDB" id="A0AAV1VDJ5"/>
<dbReference type="Proteomes" id="UP001162060">
    <property type="component" value="Unassembled WGS sequence"/>
</dbReference>
<keyword evidence="1" id="KW-0732">Signal</keyword>
<feature type="chain" id="PRO_5043718493" evidence="1">
    <location>
        <begin position="24"/>
        <end position="55"/>
    </location>
</feature>
<gene>
    <name evidence="2" type="ORF">PM001_LOCUS30169</name>
</gene>